<proteinExistence type="predicted"/>
<dbReference type="PANTHER" id="PTHR43441:SF6">
    <property type="entry name" value="N-ACETYLTRANSFERASE DOMAIN-CONTAINING PROTEIN"/>
    <property type="match status" value="1"/>
</dbReference>
<name>A0A1H1UXB4_9ACTN</name>
<gene>
    <name evidence="3" type="ORF">SAMN04488570_2655</name>
</gene>
<feature type="domain" description="N-acetyltransferase" evidence="2">
    <location>
        <begin position="28"/>
        <end position="183"/>
    </location>
</feature>
<evidence type="ECO:0000259" key="2">
    <source>
        <dbReference type="PROSITE" id="PS51186"/>
    </source>
</evidence>
<reference evidence="4" key="1">
    <citation type="submission" date="2016-10" db="EMBL/GenBank/DDBJ databases">
        <authorList>
            <person name="Varghese N."/>
            <person name="Submissions S."/>
        </authorList>
    </citation>
    <scope>NUCLEOTIDE SEQUENCE [LARGE SCALE GENOMIC DNA]</scope>
    <source>
        <strain evidence="4">DSM 22127</strain>
    </source>
</reference>
<dbReference type="InterPro" id="IPR016181">
    <property type="entry name" value="Acyl_CoA_acyltransferase"/>
</dbReference>
<keyword evidence="4" id="KW-1185">Reference proteome</keyword>
<dbReference type="PANTHER" id="PTHR43441">
    <property type="entry name" value="RIBOSOMAL-PROTEIN-SERINE ACETYLTRANSFERASE"/>
    <property type="match status" value="1"/>
</dbReference>
<dbReference type="STRING" id="642780.SAMN04488570_2655"/>
<evidence type="ECO:0000256" key="1">
    <source>
        <dbReference type="SAM" id="MobiDB-lite"/>
    </source>
</evidence>
<dbReference type="SUPFAM" id="SSF55729">
    <property type="entry name" value="Acyl-CoA N-acyltransferases (Nat)"/>
    <property type="match status" value="1"/>
</dbReference>
<dbReference type="InterPro" id="IPR051908">
    <property type="entry name" value="Ribosomal_N-acetyltransferase"/>
</dbReference>
<dbReference type="GO" id="GO:1990189">
    <property type="term" value="F:protein N-terminal-serine acetyltransferase activity"/>
    <property type="evidence" value="ECO:0007669"/>
    <property type="project" value="TreeGrafter"/>
</dbReference>
<dbReference type="RefSeq" id="WP_231916869.1">
    <property type="nucleotide sequence ID" value="NZ_LT629757.1"/>
</dbReference>
<dbReference type="GO" id="GO:0008999">
    <property type="term" value="F:protein-N-terminal-alanine acetyltransferase activity"/>
    <property type="evidence" value="ECO:0007669"/>
    <property type="project" value="TreeGrafter"/>
</dbReference>
<dbReference type="Proteomes" id="UP000198859">
    <property type="component" value="Chromosome I"/>
</dbReference>
<protein>
    <submittedName>
        <fullName evidence="3">Protein N-acetyltransferase, RimJ/RimL family</fullName>
    </submittedName>
</protein>
<dbReference type="AlphaFoldDB" id="A0A1H1UXB4"/>
<dbReference type="PROSITE" id="PS51186">
    <property type="entry name" value="GNAT"/>
    <property type="match status" value="1"/>
</dbReference>
<sequence length="184" mass="19270">MSPLPGPDQPATGLPAPGLPDVVATSRLRLPLVSPEDAEGMLAGRRRVSWHPDYPSRADQDAAAMVRRTAPEGDACWGMRHLVRAGDGTTVGSIGFFGPPEPADDEVPEVEVRFGLVPDARGHGAATEALSALLAQTDRLGTRVRAGVAPTDARALKVLARCGFTQLRGAGLEGELVMVRPLPA</sequence>
<dbReference type="GO" id="GO:0005737">
    <property type="term" value="C:cytoplasm"/>
    <property type="evidence" value="ECO:0007669"/>
    <property type="project" value="TreeGrafter"/>
</dbReference>
<dbReference type="EMBL" id="LT629757">
    <property type="protein sequence ID" value="SDS77167.1"/>
    <property type="molecule type" value="Genomic_DNA"/>
</dbReference>
<dbReference type="Gene3D" id="3.40.630.30">
    <property type="match status" value="1"/>
</dbReference>
<accession>A0A1H1UXB4</accession>
<keyword evidence="3" id="KW-0808">Transferase</keyword>
<organism evidence="3 4">
    <name type="scientific">Nocardioides scoriae</name>
    <dbReference type="NCBI Taxonomy" id="642780"/>
    <lineage>
        <taxon>Bacteria</taxon>
        <taxon>Bacillati</taxon>
        <taxon>Actinomycetota</taxon>
        <taxon>Actinomycetes</taxon>
        <taxon>Propionibacteriales</taxon>
        <taxon>Nocardioidaceae</taxon>
        <taxon>Nocardioides</taxon>
    </lineage>
</organism>
<evidence type="ECO:0000313" key="4">
    <source>
        <dbReference type="Proteomes" id="UP000198859"/>
    </source>
</evidence>
<feature type="region of interest" description="Disordered" evidence="1">
    <location>
        <begin position="1"/>
        <end position="20"/>
    </location>
</feature>
<evidence type="ECO:0000313" key="3">
    <source>
        <dbReference type="EMBL" id="SDS77167.1"/>
    </source>
</evidence>
<dbReference type="Pfam" id="PF13302">
    <property type="entry name" value="Acetyltransf_3"/>
    <property type="match status" value="1"/>
</dbReference>
<dbReference type="InterPro" id="IPR000182">
    <property type="entry name" value="GNAT_dom"/>
</dbReference>